<dbReference type="OrthoDB" id="3577809at2"/>
<name>A0A147KE30_THECS</name>
<dbReference type="STRING" id="665004.AC529_16860"/>
<accession>A0A147KE30</accession>
<gene>
    <name evidence="1" type="ORF">AC529_16860</name>
</gene>
<evidence type="ECO:0000313" key="1">
    <source>
        <dbReference type="EMBL" id="KUP95552.1"/>
    </source>
</evidence>
<reference evidence="2" key="1">
    <citation type="journal article" date="2017" name="Acta Aliment.">
        <title>Plant polysaccharide degrading enzyme system of Thermpbifida cellulosilytica TB100 revealed by de novo genome project data.</title>
        <authorList>
            <person name="Toth A."/>
            <person name="Baka E."/>
            <person name="Luzics S."/>
            <person name="Bata-Vidacs I."/>
            <person name="Nagy I."/>
            <person name="Balint B."/>
            <person name="Herceg R."/>
            <person name="Olasz F."/>
            <person name="Wilk T."/>
            <person name="Nagy T."/>
            <person name="Kriszt B."/>
            <person name="Nagy I."/>
            <person name="Kukolya J."/>
        </authorList>
    </citation>
    <scope>NUCLEOTIDE SEQUENCE [LARGE SCALE GENOMIC DNA]</scope>
    <source>
        <strain evidence="2">TB100</strain>
    </source>
</reference>
<evidence type="ECO:0000313" key="2">
    <source>
        <dbReference type="Proteomes" id="UP000074382"/>
    </source>
</evidence>
<organism evidence="1 2">
    <name type="scientific">Thermobifida cellulosilytica TB100</name>
    <dbReference type="NCBI Taxonomy" id="665004"/>
    <lineage>
        <taxon>Bacteria</taxon>
        <taxon>Bacillati</taxon>
        <taxon>Actinomycetota</taxon>
        <taxon>Actinomycetes</taxon>
        <taxon>Streptosporangiales</taxon>
        <taxon>Nocardiopsidaceae</taxon>
        <taxon>Thermobifida</taxon>
    </lineage>
</organism>
<dbReference type="AlphaFoldDB" id="A0A147KE30"/>
<dbReference type="RefSeq" id="WP_068755498.1">
    <property type="nucleotide sequence ID" value="NZ_KQ950181.1"/>
</dbReference>
<proteinExistence type="predicted"/>
<sequence length="61" mass="6417">MELVKIAGTCSKDDCPNVFTTDRGTIAVQGYLVAGLTIPEGEAVVEIPLELLREAARALGT</sequence>
<dbReference type="EMBL" id="LGEM01000120">
    <property type="protein sequence ID" value="KUP95552.1"/>
    <property type="molecule type" value="Genomic_DNA"/>
</dbReference>
<protein>
    <submittedName>
        <fullName evidence="1">Uncharacterized protein</fullName>
    </submittedName>
</protein>
<dbReference type="Proteomes" id="UP000074382">
    <property type="component" value="Unassembled WGS sequence"/>
</dbReference>
<keyword evidence="2" id="KW-1185">Reference proteome</keyword>
<comment type="caution">
    <text evidence="1">The sequence shown here is derived from an EMBL/GenBank/DDBJ whole genome shotgun (WGS) entry which is preliminary data.</text>
</comment>